<dbReference type="Proteomes" id="UP000192980">
    <property type="component" value="Unassembled WGS sequence"/>
</dbReference>
<keyword evidence="1" id="KW-0732">Signal</keyword>
<evidence type="ECO:0000256" key="1">
    <source>
        <dbReference type="SAM" id="SignalP"/>
    </source>
</evidence>
<name>A0A1X7KD68_9SPHI</name>
<gene>
    <name evidence="2" type="ORF">SAMN05660862_2748</name>
</gene>
<dbReference type="RefSeq" id="WP_144036579.1">
    <property type="nucleotide sequence ID" value="NZ_FXAU01000005.1"/>
</dbReference>
<dbReference type="AlphaFoldDB" id="A0A1X7KD68"/>
<organism evidence="2 3">
    <name type="scientific">Sphingobacterium psychroaquaticum</name>
    <dbReference type="NCBI Taxonomy" id="561061"/>
    <lineage>
        <taxon>Bacteria</taxon>
        <taxon>Pseudomonadati</taxon>
        <taxon>Bacteroidota</taxon>
        <taxon>Sphingobacteriia</taxon>
        <taxon>Sphingobacteriales</taxon>
        <taxon>Sphingobacteriaceae</taxon>
        <taxon>Sphingobacterium</taxon>
    </lineage>
</organism>
<keyword evidence="3" id="KW-1185">Reference proteome</keyword>
<protein>
    <submittedName>
        <fullName evidence="2">Uncharacterized protein</fullName>
    </submittedName>
</protein>
<evidence type="ECO:0000313" key="2">
    <source>
        <dbReference type="EMBL" id="SMG39172.1"/>
    </source>
</evidence>
<dbReference type="EMBL" id="FXAU01000005">
    <property type="protein sequence ID" value="SMG39172.1"/>
    <property type="molecule type" value="Genomic_DNA"/>
</dbReference>
<reference evidence="2 3" key="1">
    <citation type="submission" date="2017-04" db="EMBL/GenBank/DDBJ databases">
        <authorList>
            <person name="Afonso C.L."/>
            <person name="Miller P.J."/>
            <person name="Scott M.A."/>
            <person name="Spackman E."/>
            <person name="Goraichik I."/>
            <person name="Dimitrov K.M."/>
            <person name="Suarez D.L."/>
            <person name="Swayne D.E."/>
        </authorList>
    </citation>
    <scope>NUCLEOTIDE SEQUENCE [LARGE SCALE GENOMIC DNA]</scope>
    <source>
        <strain evidence="2 3">DSM 22418</strain>
    </source>
</reference>
<feature type="signal peptide" evidence="1">
    <location>
        <begin position="1"/>
        <end position="19"/>
    </location>
</feature>
<accession>A0A1X7KD68</accession>
<sequence>MLRLLTFVIFLFLAPTNKAAAKISVRKCASQLHVLTDDLTVAKQQYAETTRRFEHAEASWISPIWDNDGELTKSQDYTIHKLLHSLSWKTLHGSSLFVARERYAMASPPVFPLARYLLFLQLKIPSVDTV</sequence>
<feature type="chain" id="PRO_5012914281" evidence="1">
    <location>
        <begin position="20"/>
        <end position="130"/>
    </location>
</feature>
<dbReference type="STRING" id="561061.SAMN05660862_2748"/>
<evidence type="ECO:0000313" key="3">
    <source>
        <dbReference type="Proteomes" id="UP000192980"/>
    </source>
</evidence>
<proteinExistence type="predicted"/>